<dbReference type="GO" id="GO:0005524">
    <property type="term" value="F:ATP binding"/>
    <property type="evidence" value="ECO:0007669"/>
    <property type="project" value="UniProtKB-KW"/>
</dbReference>
<dbReference type="Pfam" id="PF13020">
    <property type="entry name" value="NOV_C"/>
    <property type="match status" value="1"/>
</dbReference>
<dbReference type="InterPro" id="IPR057342">
    <property type="entry name" value="DEXDc_RapA"/>
</dbReference>
<protein>
    <submittedName>
        <fullName evidence="8">DUF3883 domain-containing protein</fullName>
    </submittedName>
</protein>
<keyword evidence="2" id="KW-0378">Hydrolase</keyword>
<dbReference type="InterPro" id="IPR049730">
    <property type="entry name" value="SNF2/RAD54-like_C"/>
</dbReference>
<proteinExistence type="predicted"/>
<feature type="domain" description="Helicase C-terminal" evidence="7">
    <location>
        <begin position="469"/>
        <end position="625"/>
    </location>
</feature>
<dbReference type="CDD" id="cd18011">
    <property type="entry name" value="DEXDc_RapA"/>
    <property type="match status" value="1"/>
</dbReference>
<keyword evidence="1" id="KW-0547">Nucleotide-binding</keyword>
<gene>
    <name evidence="8" type="ORF">ENV82_02730</name>
</gene>
<evidence type="ECO:0000256" key="3">
    <source>
        <dbReference type="ARBA" id="ARBA00022806"/>
    </source>
</evidence>
<evidence type="ECO:0000256" key="5">
    <source>
        <dbReference type="SAM" id="Coils"/>
    </source>
</evidence>
<comment type="caution">
    <text evidence="8">The sequence shown here is derived from an EMBL/GenBank/DDBJ whole genome shotgun (WGS) entry which is preliminary data.</text>
</comment>
<dbReference type="PANTHER" id="PTHR45766:SF6">
    <property type="entry name" value="SWI_SNF-RELATED MATRIX-ASSOCIATED ACTIN-DEPENDENT REGULATOR OF CHROMATIN SUBFAMILY A-LIKE PROTEIN 1"/>
    <property type="match status" value="1"/>
</dbReference>
<sequence>MIKEGMIVEGSFWREPIEIKKIEEFAGRVHIIGATIYSNEHIDRLISKEEIEKLKTKDFVLDFTTKGSEAFLSIEATRFRLASLFDPLLAMNTSKIDPLPFQIEAVYGYILKLPLIRFLIADDPGAGKTIMAGLIVKELKLRGIVNHILIVVPGHLKDQWRRELKEKFQETFTVIDRSSLDAHYGENPWRRERQVITSMDFAKREEILPSLSSVDWDLVIVDEAHKLAAYRYGDKLSKTERYKLGEVLSKTTDHLLFLTATPHKGDPENYRLFLDLLVPGFFATQELIDESLKNRDNPLFIRRMKEDLKNFEGKPIFTNRYPKTIRFRLSEKEKILYNELSKYVISQYNKALEMDKRKNVAFALLILQRRMASSTYALLRSLERRKNRLENLLKAPEIVKETPTFDIEEIDDYEEEKRWEQEEEWETLSIAENREELEKEIATLNKLIARAKEILDEEQEVKLTELKRAIEEGFKKIREIQGNEKILIFTESRDTMEYLVKRIKSWGYSVNYIHGGMRLEERIVAEKVFQHERQIMVATEAAGEGINLQFCHLMINYDIPWNPNRLEQRMGRIHRYGQQKDVYVFNLVAEDTREGQVLAKIFDKLEEIRKAMGSDKVFDVIGDVFYGKNLYQLILDAVANAKSMDEIIKELDIKVDEEYIKKIKEALGESLATRYIDYTRIKEMAEKAKEYRLIPEYVEEFFKEALKFAGGKYRVRKDGFIAIDSIPYGIRKIGEEVDFKNRYGVILKEYPKVTFDKEIAFKNPDAEFISFGHPLLEALIEWINRNYFPKLQKGAVFEDPEGRYDGILWFFEGEVRDGKGNVAGKRIMAIYDNGKELNEVNPAILWDLVPQDTSEPTKLDLSAMLVQADITKKKAQEYSIATVEAYKQEIFKERKRQAEIKGKYGIKSLEYLIGELDADLAKLYEREANGEKVDIAIRNKEEKKRQYEETLKILQKEIEQEMSLTISMPKFLGAILVKPTASKEMICDEEVEKIGMEIVMEYEKNQGREPEDVSKENLGFDIRSKSEKEIRYIEVKARKDEGQIVLTPNEWFKAKRFKEQYWLYVVANAVKNPVLYIINNPAENLNVQEKVEVVRFIVPLTEWKNKGVKV</sequence>
<dbReference type="SUPFAM" id="SSF52540">
    <property type="entry name" value="P-loop containing nucleoside triphosphate hydrolases"/>
    <property type="match status" value="2"/>
</dbReference>
<dbReference type="GO" id="GO:0004386">
    <property type="term" value="F:helicase activity"/>
    <property type="evidence" value="ECO:0007669"/>
    <property type="project" value="UniProtKB-KW"/>
</dbReference>
<organism evidence="8">
    <name type="scientific">Caldisericum exile</name>
    <dbReference type="NCBI Taxonomy" id="693075"/>
    <lineage>
        <taxon>Bacteria</taxon>
        <taxon>Pseudomonadati</taxon>
        <taxon>Caldisericota/Cryosericota group</taxon>
        <taxon>Caldisericota</taxon>
        <taxon>Caldisericia</taxon>
        <taxon>Caldisericales</taxon>
        <taxon>Caldisericaceae</taxon>
        <taxon>Caldisericum</taxon>
    </lineage>
</organism>
<dbReference type="InterPro" id="IPR014001">
    <property type="entry name" value="Helicase_ATP-bd"/>
</dbReference>
<dbReference type="Gene3D" id="3.40.50.300">
    <property type="entry name" value="P-loop containing nucleotide triphosphate hydrolases"/>
    <property type="match status" value="1"/>
</dbReference>
<evidence type="ECO:0000256" key="2">
    <source>
        <dbReference type="ARBA" id="ARBA00022801"/>
    </source>
</evidence>
<evidence type="ECO:0000259" key="6">
    <source>
        <dbReference type="PROSITE" id="PS51192"/>
    </source>
</evidence>
<name>A0A7C4TXF9_9BACT</name>
<feature type="coiled-coil region" evidence="5">
    <location>
        <begin position="937"/>
        <end position="964"/>
    </location>
</feature>
<evidence type="ECO:0000256" key="1">
    <source>
        <dbReference type="ARBA" id="ARBA00022741"/>
    </source>
</evidence>
<dbReference type="Gene3D" id="3.40.50.10810">
    <property type="entry name" value="Tandem AAA-ATPase domain"/>
    <property type="match status" value="1"/>
</dbReference>
<dbReference type="PANTHER" id="PTHR45766">
    <property type="entry name" value="DNA ANNEALING HELICASE AND ENDONUCLEASE ZRANB3 FAMILY MEMBER"/>
    <property type="match status" value="1"/>
</dbReference>
<dbReference type="InterPro" id="IPR001650">
    <property type="entry name" value="Helicase_C-like"/>
</dbReference>
<keyword evidence="4" id="KW-0067">ATP-binding</keyword>
<dbReference type="CDD" id="cd18793">
    <property type="entry name" value="SF2_C_SNF"/>
    <property type="match status" value="1"/>
</dbReference>
<dbReference type="SMART" id="SM00487">
    <property type="entry name" value="DEXDc"/>
    <property type="match status" value="1"/>
</dbReference>
<dbReference type="Pfam" id="PF00271">
    <property type="entry name" value="Helicase_C"/>
    <property type="match status" value="1"/>
</dbReference>
<keyword evidence="3" id="KW-0347">Helicase</keyword>
<dbReference type="InterPro" id="IPR000330">
    <property type="entry name" value="SNF2_N"/>
</dbReference>
<reference evidence="8" key="1">
    <citation type="journal article" date="2020" name="mSystems">
        <title>Genome- and Community-Level Interaction Insights into Carbon Utilization and Element Cycling Functions of Hydrothermarchaeota in Hydrothermal Sediment.</title>
        <authorList>
            <person name="Zhou Z."/>
            <person name="Liu Y."/>
            <person name="Xu W."/>
            <person name="Pan J."/>
            <person name="Luo Z.H."/>
            <person name="Li M."/>
        </authorList>
    </citation>
    <scope>NUCLEOTIDE SEQUENCE [LARGE SCALE GENOMIC DNA]</scope>
    <source>
        <strain evidence="8">SpSt-794</strain>
    </source>
</reference>
<dbReference type="InterPro" id="IPR024975">
    <property type="entry name" value="NOV_C"/>
</dbReference>
<evidence type="ECO:0000259" key="7">
    <source>
        <dbReference type="PROSITE" id="PS51194"/>
    </source>
</evidence>
<dbReference type="PROSITE" id="PS51194">
    <property type="entry name" value="HELICASE_CTER"/>
    <property type="match status" value="1"/>
</dbReference>
<accession>A0A7C4TXF9</accession>
<dbReference type="Pfam" id="PF00176">
    <property type="entry name" value="SNF2-rel_dom"/>
    <property type="match status" value="1"/>
</dbReference>
<dbReference type="InterPro" id="IPR027417">
    <property type="entry name" value="P-loop_NTPase"/>
</dbReference>
<feature type="coiled-coil region" evidence="5">
    <location>
        <begin position="430"/>
        <end position="461"/>
    </location>
</feature>
<feature type="domain" description="Helicase ATP-binding" evidence="6">
    <location>
        <begin position="109"/>
        <end position="280"/>
    </location>
</feature>
<dbReference type="PROSITE" id="PS51192">
    <property type="entry name" value="HELICASE_ATP_BIND_1"/>
    <property type="match status" value="1"/>
</dbReference>
<evidence type="ECO:0000313" key="8">
    <source>
        <dbReference type="EMBL" id="HGW60330.1"/>
    </source>
</evidence>
<dbReference type="AlphaFoldDB" id="A0A7C4TXF9"/>
<dbReference type="GO" id="GO:0016787">
    <property type="term" value="F:hydrolase activity"/>
    <property type="evidence" value="ECO:0007669"/>
    <property type="project" value="UniProtKB-KW"/>
</dbReference>
<evidence type="ECO:0000256" key="4">
    <source>
        <dbReference type="ARBA" id="ARBA00022840"/>
    </source>
</evidence>
<dbReference type="EMBL" id="DTHV01000088">
    <property type="protein sequence ID" value="HGW60330.1"/>
    <property type="molecule type" value="Genomic_DNA"/>
</dbReference>
<dbReference type="InterPro" id="IPR038718">
    <property type="entry name" value="SNF2-like_sf"/>
</dbReference>
<keyword evidence="5" id="KW-0175">Coiled coil</keyword>
<dbReference type="SMART" id="SM00490">
    <property type="entry name" value="HELICc"/>
    <property type="match status" value="1"/>
</dbReference>